<evidence type="ECO:0000313" key="2">
    <source>
        <dbReference type="Proteomes" id="UP000441585"/>
    </source>
</evidence>
<accession>A0A6I2MBW2</accession>
<dbReference type="AlphaFoldDB" id="A0A6I2MBW2"/>
<protein>
    <submittedName>
        <fullName evidence="1">Uncharacterized protein</fullName>
    </submittedName>
</protein>
<dbReference type="RefSeq" id="WP_154318753.1">
    <property type="nucleotide sequence ID" value="NZ_CAJGAA010000002.1"/>
</dbReference>
<sequence length="60" mass="7067">MKSIDVWVCPFCERQTSYTNNCRVCKAVIVKMKVEVPELSAAEIKVAQQYRQEHRPQKIR</sequence>
<proteinExistence type="predicted"/>
<comment type="caution">
    <text evidence="1">The sequence shown here is derived from an EMBL/GenBank/DDBJ whole genome shotgun (WGS) entry which is preliminary data.</text>
</comment>
<reference evidence="1 2" key="1">
    <citation type="submission" date="2019-11" db="EMBL/GenBank/DDBJ databases">
        <title>Bacillus idriensis genome.</title>
        <authorList>
            <person name="Konopka E.N."/>
            <person name="Newman J.D."/>
        </authorList>
    </citation>
    <scope>NUCLEOTIDE SEQUENCE [LARGE SCALE GENOMIC DNA]</scope>
    <source>
        <strain evidence="1 2">DSM 19097</strain>
    </source>
</reference>
<keyword evidence="2" id="KW-1185">Reference proteome</keyword>
<dbReference type="EMBL" id="WKKF01000002">
    <property type="protein sequence ID" value="MRX54797.1"/>
    <property type="molecule type" value="Genomic_DNA"/>
</dbReference>
<gene>
    <name evidence="1" type="ORF">GJU41_12510</name>
</gene>
<name>A0A6I2MBW2_9BACI</name>
<dbReference type="Proteomes" id="UP000441585">
    <property type="component" value="Unassembled WGS sequence"/>
</dbReference>
<evidence type="ECO:0000313" key="1">
    <source>
        <dbReference type="EMBL" id="MRX54797.1"/>
    </source>
</evidence>
<organism evidence="1 2">
    <name type="scientific">Metabacillus idriensis</name>
    <dbReference type="NCBI Taxonomy" id="324768"/>
    <lineage>
        <taxon>Bacteria</taxon>
        <taxon>Bacillati</taxon>
        <taxon>Bacillota</taxon>
        <taxon>Bacilli</taxon>
        <taxon>Bacillales</taxon>
        <taxon>Bacillaceae</taxon>
        <taxon>Metabacillus</taxon>
    </lineage>
</organism>